<evidence type="ECO:0000313" key="1">
    <source>
        <dbReference type="EMBL" id="CAJ63776.1"/>
    </source>
</evidence>
<dbReference type="STRING" id="326424.FRAAL5136"/>
<dbReference type="Proteomes" id="UP000000657">
    <property type="component" value="Chromosome"/>
</dbReference>
<keyword evidence="2" id="KW-1185">Reference proteome</keyword>
<organism evidence="1 2">
    <name type="scientific">Frankia alni (strain DSM 45986 / CECT 9034 / ACN14a)</name>
    <dbReference type="NCBI Taxonomy" id="326424"/>
    <lineage>
        <taxon>Bacteria</taxon>
        <taxon>Bacillati</taxon>
        <taxon>Actinomycetota</taxon>
        <taxon>Actinomycetes</taxon>
        <taxon>Frankiales</taxon>
        <taxon>Frankiaceae</taxon>
        <taxon>Frankia</taxon>
    </lineage>
</organism>
<name>Q0RFG7_FRAAA</name>
<accession>Q0RFG7</accession>
<sequence>MYRTRPDGPDVRSTSHVVPCPVEADVTGVEDILTRVSACAPVACGTEPAVRSADSPGSIGPWRR</sequence>
<proteinExistence type="predicted"/>
<dbReference type="HOGENOM" id="CLU_2861222_0_0_11"/>
<protein>
    <submittedName>
        <fullName evidence="1">Uncharacterized protein</fullName>
    </submittedName>
</protein>
<gene>
    <name evidence="1" type="ordered locus">FRAAL5136</name>
</gene>
<dbReference type="EMBL" id="CT573213">
    <property type="protein sequence ID" value="CAJ63776.1"/>
    <property type="molecule type" value="Genomic_DNA"/>
</dbReference>
<dbReference type="AlphaFoldDB" id="Q0RFG7"/>
<dbReference type="KEGG" id="fal:FRAAL5136"/>
<evidence type="ECO:0000313" key="2">
    <source>
        <dbReference type="Proteomes" id="UP000000657"/>
    </source>
</evidence>
<reference evidence="1 2" key="1">
    <citation type="journal article" date="2007" name="Genome Res.">
        <title>Genome characteristics of facultatively symbiotic Frankia sp. strains reflect host range and host plant biogeography.</title>
        <authorList>
            <person name="Normand P."/>
            <person name="Lapierre P."/>
            <person name="Tisa L.S."/>
            <person name="Gogarten J.P."/>
            <person name="Alloisio N."/>
            <person name="Bagnarol E."/>
            <person name="Bassi C.A."/>
            <person name="Berry A.M."/>
            <person name="Bickhart D.M."/>
            <person name="Choisne N."/>
            <person name="Couloux A."/>
            <person name="Cournoyer B."/>
            <person name="Cruveiller S."/>
            <person name="Daubin V."/>
            <person name="Demange N."/>
            <person name="Francino M.P."/>
            <person name="Goltsman E."/>
            <person name="Huang Y."/>
            <person name="Kopp O.R."/>
            <person name="Labarre L."/>
            <person name="Lapidus A."/>
            <person name="Lavire C."/>
            <person name="Marechal J."/>
            <person name="Martinez M."/>
            <person name="Mastronunzio J.E."/>
            <person name="Mullin B.C."/>
            <person name="Niemann J."/>
            <person name="Pujic P."/>
            <person name="Rawnsley T."/>
            <person name="Rouy Z."/>
            <person name="Schenowitz C."/>
            <person name="Sellstedt A."/>
            <person name="Tavares F."/>
            <person name="Tomkins J.P."/>
            <person name="Vallenet D."/>
            <person name="Valverde C."/>
            <person name="Wall L.G."/>
            <person name="Wang Y."/>
            <person name="Medigue C."/>
            <person name="Benson D.R."/>
        </authorList>
    </citation>
    <scope>NUCLEOTIDE SEQUENCE [LARGE SCALE GENOMIC DNA]</scope>
    <source>
        <strain evidence="2">DSM 45986 / CECT 9034 / ACN14a</strain>
    </source>
</reference>